<evidence type="ECO:0000313" key="3">
    <source>
        <dbReference type="EMBL" id="NIJ07876.1"/>
    </source>
</evidence>
<proteinExistence type="predicted"/>
<keyword evidence="2" id="KW-0732">Signal</keyword>
<keyword evidence="4" id="KW-1185">Reference proteome</keyword>
<organism evidence="3 4">
    <name type="scientific">Sphingomonas vulcanisoli</name>
    <dbReference type="NCBI Taxonomy" id="1658060"/>
    <lineage>
        <taxon>Bacteria</taxon>
        <taxon>Pseudomonadati</taxon>
        <taxon>Pseudomonadota</taxon>
        <taxon>Alphaproteobacteria</taxon>
        <taxon>Sphingomonadales</taxon>
        <taxon>Sphingomonadaceae</taxon>
        <taxon>Sphingomonas</taxon>
    </lineage>
</organism>
<name>A0ABX0TQS2_9SPHN</name>
<comment type="caution">
    <text evidence="3">The sequence shown here is derived from an EMBL/GenBank/DDBJ whole genome shotgun (WGS) entry which is preliminary data.</text>
</comment>
<reference evidence="3 4" key="1">
    <citation type="submission" date="2020-03" db="EMBL/GenBank/DDBJ databases">
        <title>Genomic Encyclopedia of Type Strains, Phase III (KMG-III): the genomes of soil and plant-associated and newly described type strains.</title>
        <authorList>
            <person name="Whitman W."/>
        </authorList>
    </citation>
    <scope>NUCLEOTIDE SEQUENCE [LARGE SCALE GENOMIC DNA]</scope>
    <source>
        <strain evidence="3 4">CECT 8804</strain>
    </source>
</reference>
<sequence length="70" mass="7064">MRVGLTGLACVFLLVMLATALISVAADRTGNLTNPAINASAPAEPLAQLGVAPGNPTSDATPESKPLKKH</sequence>
<accession>A0ABX0TQS2</accession>
<dbReference type="EMBL" id="JAAOZC010000003">
    <property type="protein sequence ID" value="NIJ07876.1"/>
    <property type="molecule type" value="Genomic_DNA"/>
</dbReference>
<evidence type="ECO:0000313" key="4">
    <source>
        <dbReference type="Proteomes" id="UP000727456"/>
    </source>
</evidence>
<gene>
    <name evidence="3" type="ORF">FHS31_001486</name>
</gene>
<evidence type="ECO:0000256" key="2">
    <source>
        <dbReference type="SAM" id="SignalP"/>
    </source>
</evidence>
<feature type="region of interest" description="Disordered" evidence="1">
    <location>
        <begin position="47"/>
        <end position="70"/>
    </location>
</feature>
<feature type="signal peptide" evidence="2">
    <location>
        <begin position="1"/>
        <end position="25"/>
    </location>
</feature>
<feature type="chain" id="PRO_5046364259" evidence="2">
    <location>
        <begin position="26"/>
        <end position="70"/>
    </location>
</feature>
<evidence type="ECO:0000256" key="1">
    <source>
        <dbReference type="SAM" id="MobiDB-lite"/>
    </source>
</evidence>
<dbReference type="Proteomes" id="UP000727456">
    <property type="component" value="Unassembled WGS sequence"/>
</dbReference>
<protein>
    <submittedName>
        <fullName evidence="3">Uncharacterized protein</fullName>
    </submittedName>
</protein>